<feature type="compositionally biased region" description="Low complexity" evidence="1">
    <location>
        <begin position="335"/>
        <end position="346"/>
    </location>
</feature>
<dbReference type="EMBL" id="KQ086218">
    <property type="protein sequence ID" value="KLO06296.1"/>
    <property type="molecule type" value="Genomic_DNA"/>
</dbReference>
<protein>
    <submittedName>
        <fullName evidence="2">Uncharacterized protein</fullName>
    </submittedName>
</protein>
<accession>A0A0H2RN73</accession>
<evidence type="ECO:0000313" key="2">
    <source>
        <dbReference type="EMBL" id="KLO06296.1"/>
    </source>
</evidence>
<name>A0A0H2RN73_9AGAM</name>
<feature type="compositionally biased region" description="Basic residues" evidence="1">
    <location>
        <begin position="348"/>
        <end position="361"/>
    </location>
</feature>
<proteinExistence type="predicted"/>
<evidence type="ECO:0000313" key="3">
    <source>
        <dbReference type="Proteomes" id="UP000053477"/>
    </source>
</evidence>
<feature type="region of interest" description="Disordered" evidence="1">
    <location>
        <begin position="328"/>
        <end position="417"/>
    </location>
</feature>
<dbReference type="InParanoid" id="A0A0H2RN73"/>
<organism evidence="2 3">
    <name type="scientific">Schizopora paradoxa</name>
    <dbReference type="NCBI Taxonomy" id="27342"/>
    <lineage>
        <taxon>Eukaryota</taxon>
        <taxon>Fungi</taxon>
        <taxon>Dikarya</taxon>
        <taxon>Basidiomycota</taxon>
        <taxon>Agaricomycotina</taxon>
        <taxon>Agaricomycetes</taxon>
        <taxon>Hymenochaetales</taxon>
        <taxon>Schizoporaceae</taxon>
        <taxon>Schizopora</taxon>
    </lineage>
</organism>
<reference evidence="2 3" key="1">
    <citation type="submission" date="2015-04" db="EMBL/GenBank/DDBJ databases">
        <title>Complete genome sequence of Schizopora paradoxa KUC8140, a cosmopolitan wood degrader in East Asia.</title>
        <authorList>
            <consortium name="DOE Joint Genome Institute"/>
            <person name="Min B."/>
            <person name="Park H."/>
            <person name="Jang Y."/>
            <person name="Kim J.-J."/>
            <person name="Kim K.H."/>
            <person name="Pangilinan J."/>
            <person name="Lipzen A."/>
            <person name="Riley R."/>
            <person name="Grigoriev I.V."/>
            <person name="Spatafora J.W."/>
            <person name="Choi I.-G."/>
        </authorList>
    </citation>
    <scope>NUCLEOTIDE SEQUENCE [LARGE SCALE GENOMIC DNA]</scope>
    <source>
        <strain evidence="2 3">KUC8140</strain>
    </source>
</reference>
<gene>
    <name evidence="2" type="ORF">SCHPADRAFT_946194</name>
</gene>
<dbReference type="Proteomes" id="UP000053477">
    <property type="component" value="Unassembled WGS sequence"/>
</dbReference>
<evidence type="ECO:0000256" key="1">
    <source>
        <dbReference type="SAM" id="MobiDB-lite"/>
    </source>
</evidence>
<keyword evidence="3" id="KW-1185">Reference proteome</keyword>
<sequence>MSFGGNYGGTRRSPSGRIVSLDDYRRDSDGVSVKHLLDLIGTINDKQQDMQSEIDFLKEEHNTFVEEVEQKFDNYKSTITRLHGDVRVLESGIGNYLPAVISIMARRTLDDGRYNVAAAFMLIFQSFFIPEQILNEFDESKSALKWDTFLNRLESFFQFHFDERDETMQSRSVFTYCRGDELTYKRSLPLPHPDHEDHPSLPTHRFSSSTIAHRECAPTLQVPTNLAADHLKLPYFSDRKLQTALKFFTPAIMWAYCELKDALIVDEAVIKQIKMVVSASEEALVTKVAEVLLDLDAELPTKDRLMVGTGTEIRSSRRWRNKFTQLNEAEERARASQAEAAQTDASSRSRRGAHHAYRGHHTPSPVPPTAPAAMRLSRQPIKRMEDDAEEPTTGSTSRGTKRKDPPKKPWGFPKGFEEPVTGINIPHDIKKHKVDGKYPLAAWMATPSLAISERDLDEVLANRAVHLWRFNIVRKALFILLDDNQIQLALFKTSKVRRLNNEFIHIPNKADEAFAVSLQQLPEVAKDIEDPLTEEEASRYQQDIASLSDMMYKHDNYFQESRDDIEKEMDEHMKIWVKHGGQVSAQNRINADALVLLSWLNEMNPLE</sequence>
<dbReference type="AlphaFoldDB" id="A0A0H2RN73"/>